<reference evidence="8 9" key="2">
    <citation type="journal article" date="2015" name="Eukaryot. Cell">
        <title>Asexual propagation of a virulent clone complex in a human and feline outbreak of sporotrichosis.</title>
        <authorList>
            <person name="Teixeira Mde M."/>
            <person name="Rodrigues A.M."/>
            <person name="Tsui C.K."/>
            <person name="de Almeida L.G."/>
            <person name="Van Diepeningen A.D."/>
            <person name="van den Ende B.G."/>
            <person name="Fernandes G.F."/>
            <person name="Kano R."/>
            <person name="Hamelin R.C."/>
            <person name="Lopes-Bezerra L.M."/>
            <person name="Vasconcelos A.T."/>
            <person name="de Hoog S."/>
            <person name="de Camargo Z.P."/>
            <person name="Felipe M.S."/>
        </authorList>
    </citation>
    <scope>NUCLEOTIDE SEQUENCE [LARGE SCALE GENOMIC DNA]</scope>
    <source>
        <strain evidence="8 9">1099-18</strain>
    </source>
</reference>
<reference evidence="8 9" key="1">
    <citation type="journal article" date="2014" name="BMC Genomics">
        <title>Comparative genomics of the major fungal agents of human and animal Sporotrichosis: Sporothrix schenckii and Sporothrix brasiliensis.</title>
        <authorList>
            <person name="Teixeira M.M."/>
            <person name="de Almeida L.G."/>
            <person name="Kubitschek-Barreira P."/>
            <person name="Alves F.L."/>
            <person name="Kioshima E.S."/>
            <person name="Abadio A.K."/>
            <person name="Fernandes L."/>
            <person name="Derengowski L.S."/>
            <person name="Ferreira K.S."/>
            <person name="Souza R.C."/>
            <person name="Ruiz J.C."/>
            <person name="de Andrade N.C."/>
            <person name="Paes H.C."/>
            <person name="Nicola A.M."/>
            <person name="Albuquerque P."/>
            <person name="Gerber A.L."/>
            <person name="Martins V.P."/>
            <person name="Peconick L.D."/>
            <person name="Neto A.V."/>
            <person name="Chaucanez C.B."/>
            <person name="Silva P.A."/>
            <person name="Cunha O.L."/>
            <person name="de Oliveira F.F."/>
            <person name="dos Santos T.C."/>
            <person name="Barros A.L."/>
            <person name="Soares M.A."/>
            <person name="de Oliveira L.M."/>
            <person name="Marini M.M."/>
            <person name="Villalobos-Duno H."/>
            <person name="Cunha M.M."/>
            <person name="de Hoog S."/>
            <person name="da Silveira J.F."/>
            <person name="Henrissat B."/>
            <person name="Nino-Vega G.A."/>
            <person name="Cisalpino P.S."/>
            <person name="Mora-Montes H.M."/>
            <person name="Almeida S.R."/>
            <person name="Stajich J.E."/>
            <person name="Lopes-Bezerra L.M."/>
            <person name="Vasconcelos A.T."/>
            <person name="Felipe M.S."/>
        </authorList>
    </citation>
    <scope>NUCLEOTIDE SEQUENCE [LARGE SCALE GENOMIC DNA]</scope>
    <source>
        <strain evidence="8 9">1099-18</strain>
    </source>
</reference>
<dbReference type="FunFam" id="1.20.1250.20:FF:000011">
    <property type="entry name" value="MFS multidrug transporter, putative"/>
    <property type="match status" value="1"/>
</dbReference>
<proteinExistence type="predicted"/>
<feature type="region of interest" description="Disordered" evidence="5">
    <location>
        <begin position="143"/>
        <end position="214"/>
    </location>
</feature>
<evidence type="ECO:0000313" key="8">
    <source>
        <dbReference type="EMBL" id="KJR82487.1"/>
    </source>
</evidence>
<feature type="transmembrane region" description="Helical" evidence="6">
    <location>
        <begin position="263"/>
        <end position="283"/>
    </location>
</feature>
<accession>A0A0F2LYF2</accession>
<dbReference type="InterPro" id="IPR020846">
    <property type="entry name" value="MFS_dom"/>
</dbReference>
<feature type="compositionally biased region" description="Basic and acidic residues" evidence="5">
    <location>
        <begin position="41"/>
        <end position="61"/>
    </location>
</feature>
<feature type="compositionally biased region" description="Basic and acidic residues" evidence="5">
    <location>
        <begin position="143"/>
        <end position="152"/>
    </location>
</feature>
<feature type="transmembrane region" description="Helical" evidence="6">
    <location>
        <begin position="351"/>
        <end position="374"/>
    </location>
</feature>
<evidence type="ECO:0000256" key="2">
    <source>
        <dbReference type="ARBA" id="ARBA00022692"/>
    </source>
</evidence>
<dbReference type="SUPFAM" id="SSF103473">
    <property type="entry name" value="MFS general substrate transporter"/>
    <property type="match status" value="1"/>
</dbReference>
<dbReference type="PANTHER" id="PTHR23502:SF60">
    <property type="entry name" value="MAJOR FACILITATOR SUPERFAMILY (MFS) PROFILE DOMAIN-CONTAINING PROTEIN-RELATED"/>
    <property type="match status" value="1"/>
</dbReference>
<feature type="transmembrane region" description="Helical" evidence="6">
    <location>
        <begin position="317"/>
        <end position="339"/>
    </location>
</feature>
<dbReference type="GeneID" id="27665282"/>
<dbReference type="EMBL" id="AXCR01000010">
    <property type="protein sequence ID" value="KJR82487.1"/>
    <property type="molecule type" value="Genomic_DNA"/>
</dbReference>
<evidence type="ECO:0000256" key="1">
    <source>
        <dbReference type="ARBA" id="ARBA00004141"/>
    </source>
</evidence>
<feature type="transmembrane region" description="Helical" evidence="6">
    <location>
        <begin position="456"/>
        <end position="476"/>
    </location>
</feature>
<feature type="transmembrane region" description="Helical" evidence="6">
    <location>
        <begin position="380"/>
        <end position="400"/>
    </location>
</feature>
<feature type="transmembrane region" description="Helical" evidence="6">
    <location>
        <begin position="570"/>
        <end position="590"/>
    </location>
</feature>
<dbReference type="AlphaFoldDB" id="A0A0F2LYF2"/>
<feature type="compositionally biased region" description="Gly residues" evidence="5">
    <location>
        <begin position="177"/>
        <end position="195"/>
    </location>
</feature>
<feature type="transmembrane region" description="Helical" evidence="6">
    <location>
        <begin position="597"/>
        <end position="620"/>
    </location>
</feature>
<keyword evidence="2 6" id="KW-0812">Transmembrane</keyword>
<feature type="transmembrane region" description="Helical" evidence="6">
    <location>
        <begin position="632"/>
        <end position="652"/>
    </location>
</feature>
<feature type="region of interest" description="Disordered" evidence="5">
    <location>
        <begin position="1"/>
        <end position="125"/>
    </location>
</feature>
<feature type="transmembrane region" description="Helical" evidence="6">
    <location>
        <begin position="536"/>
        <end position="558"/>
    </location>
</feature>
<feature type="compositionally biased region" description="Basic residues" evidence="5">
    <location>
        <begin position="100"/>
        <end position="110"/>
    </location>
</feature>
<dbReference type="VEuPathDB" id="FungiDB:SPSK_03164"/>
<evidence type="ECO:0000256" key="5">
    <source>
        <dbReference type="SAM" id="MobiDB-lite"/>
    </source>
</evidence>
<feature type="domain" description="Major facilitator superfamily (MFS) profile" evidence="7">
    <location>
        <begin position="225"/>
        <end position="667"/>
    </location>
</feature>
<organism evidence="8 9">
    <name type="scientific">Sporothrix schenckii 1099-18</name>
    <dbReference type="NCBI Taxonomy" id="1397361"/>
    <lineage>
        <taxon>Eukaryota</taxon>
        <taxon>Fungi</taxon>
        <taxon>Dikarya</taxon>
        <taxon>Ascomycota</taxon>
        <taxon>Pezizomycotina</taxon>
        <taxon>Sordariomycetes</taxon>
        <taxon>Sordariomycetidae</taxon>
        <taxon>Ophiostomatales</taxon>
        <taxon>Ophiostomataceae</taxon>
        <taxon>Sporothrix</taxon>
    </lineage>
</organism>
<sequence length="667" mass="71254">MASPPEASGASALSSDPSHKTDLASSSVPAVSSLENVDGGANEKKEKFLETGDAASPHESDDSSDDDSSSSSNGSRYRAKETQASNKKSRSRSIISRSLSRTRSRTRSRTHSVADGTAPVTRTVSEVRGGVYFTRDVEIDGIEREEEGERAGLSHSNAGGNIDVEKGAGNDGSNLSPGGGGGAEKSGGGAGGGAGDDADPNLVKWEGPDDPENPKNWTISRKWAAVFVVSLFTFISPVSSSMVAPALPDIGRELDITSSVEQLLTLSIFILAYAVGPLFLGPLSELYGRVIVLQLSNLLYFFFNLGCGLAKTRGQMIAFRFLSGFGGSAPLAIGGGVLADLFTAEQRGRALSMYSLAPLLGPAVGPIAGAFIAQNTSWRWVFYSTTIADGIIQFAGLFFLRETFAPVLLTWKRNRLRKETGNDALYTAFDEARAGGVWHTLRIALIRPFIMVSSQLIIQVLALYMMYLYGIMYLVLATFPSLWTEVYHERQGIAGLNYIALGVGLSAGAQVMAPLQDRVYAYLKRRYNVSVGRPEFRVPIMVPGSILVPAGLLIFGWTAEYKTHWIGPNIGAALLASGVIIGFQCIQGYLVDTYTRYAASAVGATTVLRSIAGFGFPLFAPNLYSSLGYGKGNTVLAAIGIAVGWPAPFLLWKYGPYLRAKKSSFQG</sequence>
<dbReference type="CDD" id="cd17323">
    <property type="entry name" value="MFS_Tpo1_MDR_like"/>
    <property type="match status" value="1"/>
</dbReference>
<comment type="subcellular location">
    <subcellularLocation>
        <location evidence="1">Membrane</location>
        <topology evidence="1">Multi-pass membrane protein</topology>
    </subcellularLocation>
</comment>
<evidence type="ECO:0000313" key="9">
    <source>
        <dbReference type="Proteomes" id="UP000033710"/>
    </source>
</evidence>
<dbReference type="Pfam" id="PF07690">
    <property type="entry name" value="MFS_1"/>
    <property type="match status" value="1"/>
</dbReference>
<dbReference type="InterPro" id="IPR036259">
    <property type="entry name" value="MFS_trans_sf"/>
</dbReference>
<feature type="transmembrane region" description="Helical" evidence="6">
    <location>
        <begin position="496"/>
        <end position="515"/>
    </location>
</feature>
<feature type="transmembrane region" description="Helical" evidence="6">
    <location>
        <begin position="290"/>
        <end position="311"/>
    </location>
</feature>
<evidence type="ECO:0000256" key="3">
    <source>
        <dbReference type="ARBA" id="ARBA00022989"/>
    </source>
</evidence>
<dbReference type="GO" id="GO:0016020">
    <property type="term" value="C:membrane"/>
    <property type="evidence" value="ECO:0007669"/>
    <property type="project" value="UniProtKB-SubCell"/>
</dbReference>
<dbReference type="InterPro" id="IPR011701">
    <property type="entry name" value="MFS"/>
</dbReference>
<dbReference type="Proteomes" id="UP000033710">
    <property type="component" value="Unassembled WGS sequence"/>
</dbReference>
<comment type="caution">
    <text evidence="8">The sequence shown here is derived from an EMBL/GenBank/DDBJ whole genome shotgun (WGS) entry which is preliminary data.</text>
</comment>
<keyword evidence="4 6" id="KW-0472">Membrane</keyword>
<dbReference type="KEGG" id="ssck:SPSK_03164"/>
<dbReference type="OrthoDB" id="6770063at2759"/>
<dbReference type="PANTHER" id="PTHR23502">
    <property type="entry name" value="MAJOR FACILITATOR SUPERFAMILY"/>
    <property type="match status" value="1"/>
</dbReference>
<evidence type="ECO:0000256" key="4">
    <source>
        <dbReference type="ARBA" id="ARBA00023136"/>
    </source>
</evidence>
<keyword evidence="3 6" id="KW-1133">Transmembrane helix</keyword>
<evidence type="ECO:0000256" key="6">
    <source>
        <dbReference type="SAM" id="Phobius"/>
    </source>
</evidence>
<dbReference type="PROSITE" id="PS50850">
    <property type="entry name" value="MFS"/>
    <property type="match status" value="1"/>
</dbReference>
<dbReference type="GO" id="GO:0022857">
    <property type="term" value="F:transmembrane transporter activity"/>
    <property type="evidence" value="ECO:0007669"/>
    <property type="project" value="InterPro"/>
</dbReference>
<dbReference type="RefSeq" id="XP_016585163.1">
    <property type="nucleotide sequence ID" value="XM_016730005.1"/>
</dbReference>
<name>A0A0F2LYF2_SPOSC</name>
<feature type="transmembrane region" description="Helical" evidence="6">
    <location>
        <begin position="223"/>
        <end position="243"/>
    </location>
</feature>
<feature type="compositionally biased region" description="Low complexity" evidence="5">
    <location>
        <begin position="23"/>
        <end position="34"/>
    </location>
</feature>
<evidence type="ECO:0000259" key="7">
    <source>
        <dbReference type="PROSITE" id="PS50850"/>
    </source>
</evidence>
<protein>
    <submittedName>
        <fullName evidence="8">MFS multidrug transporter</fullName>
    </submittedName>
</protein>
<gene>
    <name evidence="8" type="ORF">SPSK_03164</name>
</gene>
<dbReference type="Gene3D" id="1.20.1250.20">
    <property type="entry name" value="MFS general substrate transporter like domains"/>
    <property type="match status" value="1"/>
</dbReference>